<feature type="transmembrane region" description="Helical" evidence="6">
    <location>
        <begin position="336"/>
        <end position="356"/>
    </location>
</feature>
<evidence type="ECO:0000256" key="5">
    <source>
        <dbReference type="ARBA" id="ARBA00023136"/>
    </source>
</evidence>
<evidence type="ECO:0000313" key="7">
    <source>
        <dbReference type="EMBL" id="RVU25536.1"/>
    </source>
</evidence>
<feature type="transmembrane region" description="Helical" evidence="6">
    <location>
        <begin position="119"/>
        <end position="139"/>
    </location>
</feature>
<feature type="transmembrane region" description="Helical" evidence="6">
    <location>
        <begin position="77"/>
        <end position="99"/>
    </location>
</feature>
<name>A0A437PTG0_9BACT</name>
<dbReference type="InterPro" id="IPR050833">
    <property type="entry name" value="Poly_Biosynth_Transport"/>
</dbReference>
<keyword evidence="4 6" id="KW-1133">Transmembrane helix</keyword>
<evidence type="ECO:0000256" key="2">
    <source>
        <dbReference type="ARBA" id="ARBA00022475"/>
    </source>
</evidence>
<evidence type="ECO:0000256" key="4">
    <source>
        <dbReference type="ARBA" id="ARBA00022989"/>
    </source>
</evidence>
<reference evidence="7 8" key="1">
    <citation type="submission" date="2019-01" db="EMBL/GenBank/DDBJ databases">
        <authorList>
            <person name="Chen W.-M."/>
        </authorList>
    </citation>
    <scope>NUCLEOTIDE SEQUENCE [LARGE SCALE GENOMIC DNA]</scope>
    <source>
        <strain evidence="7 8">FSY-15</strain>
    </source>
</reference>
<dbReference type="EMBL" id="SACY01000002">
    <property type="protein sequence ID" value="RVU25536.1"/>
    <property type="molecule type" value="Genomic_DNA"/>
</dbReference>
<feature type="transmembrane region" description="Helical" evidence="6">
    <location>
        <begin position="219"/>
        <end position="237"/>
    </location>
</feature>
<comment type="subcellular location">
    <subcellularLocation>
        <location evidence="1">Cell membrane</location>
        <topology evidence="1">Multi-pass membrane protein</topology>
    </subcellularLocation>
</comment>
<proteinExistence type="predicted"/>
<feature type="transmembrane region" description="Helical" evidence="6">
    <location>
        <begin position="368"/>
        <end position="387"/>
    </location>
</feature>
<feature type="transmembrane region" description="Helical" evidence="6">
    <location>
        <begin position="304"/>
        <end position="324"/>
    </location>
</feature>
<dbReference type="RefSeq" id="WP_127802690.1">
    <property type="nucleotide sequence ID" value="NZ_SACY01000002.1"/>
</dbReference>
<feature type="transmembrane region" description="Helical" evidence="6">
    <location>
        <begin position="451"/>
        <end position="473"/>
    </location>
</feature>
<sequence length="505" mass="56575">MGIVIRQSIKYSILSAFGSLIGALSVLFIYPLDLSLYGYANGINSLIVFSAPILGFSSNAILTKYFHSKSLNAGQTLSLSFVFTSLFSISLSLFVFFAQKPIFQILQKSGYNTLFLEENLFYILIGGIALAFISLLTNLSANFQRTVVPNLILNLGVKLVFPLLILGAYFAILSKTSVSWILITYYVLALLFLFFYTYKIGQKRDFSFEKFKFKSIPKSLFTFTFISGFTGVANLLASKLDILALAGFGSLEDIGKYSIVFFIASFIEIPMAGISSISAPIIAKHLEEKEYAELNQLLKKVSNTLFLSGTFLFVVLGSIFQNLGDISGHSELFNKGINVFLILGLAKLVDMVTSLNTHAISYSKLYHYNLYFVIISAIFNVFLTYFFTTKYGITGTALSILISITLFNLLKFILLKISFDLNPFSKVTFKILLILIILSSLNYWMQTNLNAFLELILKGSLSVILFLILLKIIKPIPEVDEKIFSKNGLLRNIFKKNYIRKNLGF</sequence>
<dbReference type="AlphaFoldDB" id="A0A437PTG0"/>
<keyword evidence="5 6" id="KW-0472">Membrane</keyword>
<feature type="transmembrane region" description="Helical" evidence="6">
    <location>
        <begin position="427"/>
        <end position="445"/>
    </location>
</feature>
<organism evidence="7 8">
    <name type="scientific">Sandaracinomonas limnophila</name>
    <dbReference type="NCBI Taxonomy" id="1862386"/>
    <lineage>
        <taxon>Bacteria</taxon>
        <taxon>Pseudomonadati</taxon>
        <taxon>Bacteroidota</taxon>
        <taxon>Cytophagia</taxon>
        <taxon>Cytophagales</taxon>
        <taxon>Flectobacillaceae</taxon>
        <taxon>Sandaracinomonas</taxon>
    </lineage>
</organism>
<keyword evidence="8" id="KW-1185">Reference proteome</keyword>
<dbReference type="PANTHER" id="PTHR30250:SF11">
    <property type="entry name" value="O-ANTIGEN TRANSPORTER-RELATED"/>
    <property type="match status" value="1"/>
</dbReference>
<dbReference type="PANTHER" id="PTHR30250">
    <property type="entry name" value="PST FAMILY PREDICTED COLANIC ACID TRANSPORTER"/>
    <property type="match status" value="1"/>
</dbReference>
<feature type="transmembrane region" description="Helical" evidence="6">
    <location>
        <begin position="178"/>
        <end position="198"/>
    </location>
</feature>
<dbReference type="OrthoDB" id="88014at2"/>
<protein>
    <submittedName>
        <fullName evidence="7">Uncharacterized protein</fullName>
    </submittedName>
</protein>
<feature type="transmembrane region" description="Helical" evidence="6">
    <location>
        <begin position="36"/>
        <end position="56"/>
    </location>
</feature>
<evidence type="ECO:0000256" key="1">
    <source>
        <dbReference type="ARBA" id="ARBA00004651"/>
    </source>
</evidence>
<dbReference type="Proteomes" id="UP000282832">
    <property type="component" value="Unassembled WGS sequence"/>
</dbReference>
<evidence type="ECO:0000256" key="3">
    <source>
        <dbReference type="ARBA" id="ARBA00022692"/>
    </source>
</evidence>
<accession>A0A437PTG0</accession>
<gene>
    <name evidence="7" type="ORF">EOJ36_03715</name>
</gene>
<evidence type="ECO:0000313" key="8">
    <source>
        <dbReference type="Proteomes" id="UP000282832"/>
    </source>
</evidence>
<keyword evidence="3 6" id="KW-0812">Transmembrane</keyword>
<comment type="caution">
    <text evidence="7">The sequence shown here is derived from an EMBL/GenBank/DDBJ whole genome shotgun (WGS) entry which is preliminary data.</text>
</comment>
<feature type="transmembrane region" description="Helical" evidence="6">
    <location>
        <begin position="393"/>
        <end position="415"/>
    </location>
</feature>
<feature type="transmembrane region" description="Helical" evidence="6">
    <location>
        <begin position="151"/>
        <end position="172"/>
    </location>
</feature>
<dbReference type="GO" id="GO:0005886">
    <property type="term" value="C:plasma membrane"/>
    <property type="evidence" value="ECO:0007669"/>
    <property type="project" value="UniProtKB-SubCell"/>
</dbReference>
<feature type="transmembrane region" description="Helical" evidence="6">
    <location>
        <begin position="12"/>
        <end position="30"/>
    </location>
</feature>
<feature type="transmembrane region" description="Helical" evidence="6">
    <location>
        <begin position="257"/>
        <end position="283"/>
    </location>
</feature>
<evidence type="ECO:0000256" key="6">
    <source>
        <dbReference type="SAM" id="Phobius"/>
    </source>
</evidence>
<keyword evidence="2" id="KW-1003">Cell membrane</keyword>